<gene>
    <name evidence="1" type="ORF">L9F63_018778</name>
</gene>
<evidence type="ECO:0000313" key="2">
    <source>
        <dbReference type="Proteomes" id="UP001233999"/>
    </source>
</evidence>
<dbReference type="Proteomes" id="UP001233999">
    <property type="component" value="Unassembled WGS sequence"/>
</dbReference>
<dbReference type="AlphaFoldDB" id="A0AAD7ZVR5"/>
<accession>A0AAD7ZVR5</accession>
<reference evidence="1" key="1">
    <citation type="journal article" date="2023" name="IScience">
        <title>Live-bearing cockroach genome reveals convergent evolutionary mechanisms linked to viviparity in insects and beyond.</title>
        <authorList>
            <person name="Fouks B."/>
            <person name="Harrison M.C."/>
            <person name="Mikhailova A.A."/>
            <person name="Marchal E."/>
            <person name="English S."/>
            <person name="Carruthers M."/>
            <person name="Jennings E.C."/>
            <person name="Chiamaka E.L."/>
            <person name="Frigard R.A."/>
            <person name="Pippel M."/>
            <person name="Attardo G.M."/>
            <person name="Benoit J.B."/>
            <person name="Bornberg-Bauer E."/>
            <person name="Tobe S.S."/>
        </authorList>
    </citation>
    <scope>NUCLEOTIDE SEQUENCE</scope>
    <source>
        <strain evidence="1">Stay&amp;Tobe</strain>
    </source>
</reference>
<feature type="non-terminal residue" evidence="1">
    <location>
        <position position="64"/>
    </location>
</feature>
<proteinExistence type="predicted"/>
<protein>
    <submittedName>
        <fullName evidence="1">Uncharacterized protein</fullName>
    </submittedName>
</protein>
<organism evidence="1 2">
    <name type="scientific">Diploptera punctata</name>
    <name type="common">Pacific beetle cockroach</name>
    <dbReference type="NCBI Taxonomy" id="6984"/>
    <lineage>
        <taxon>Eukaryota</taxon>
        <taxon>Metazoa</taxon>
        <taxon>Ecdysozoa</taxon>
        <taxon>Arthropoda</taxon>
        <taxon>Hexapoda</taxon>
        <taxon>Insecta</taxon>
        <taxon>Pterygota</taxon>
        <taxon>Neoptera</taxon>
        <taxon>Polyneoptera</taxon>
        <taxon>Dictyoptera</taxon>
        <taxon>Blattodea</taxon>
        <taxon>Blaberoidea</taxon>
        <taxon>Blaberidae</taxon>
        <taxon>Diplopterinae</taxon>
        <taxon>Diploptera</taxon>
    </lineage>
</organism>
<sequence length="64" mass="7410">QTIYEYQELVERLHNSLRRFCIPVVFSTSPQSTAAMLPILLYFDALRPGIPARVLQENGKRTLF</sequence>
<dbReference type="EMBL" id="JASPKZ010006063">
    <property type="protein sequence ID" value="KAJ9587795.1"/>
    <property type="molecule type" value="Genomic_DNA"/>
</dbReference>
<name>A0AAD7ZVR5_DIPPU</name>
<comment type="caution">
    <text evidence="1">The sequence shown here is derived from an EMBL/GenBank/DDBJ whole genome shotgun (WGS) entry which is preliminary data.</text>
</comment>
<feature type="non-terminal residue" evidence="1">
    <location>
        <position position="1"/>
    </location>
</feature>
<reference evidence="1" key="2">
    <citation type="submission" date="2023-05" db="EMBL/GenBank/DDBJ databases">
        <authorList>
            <person name="Fouks B."/>
        </authorList>
    </citation>
    <scope>NUCLEOTIDE SEQUENCE</scope>
    <source>
        <strain evidence="1">Stay&amp;Tobe</strain>
        <tissue evidence="1">Testes</tissue>
    </source>
</reference>
<evidence type="ECO:0000313" key="1">
    <source>
        <dbReference type="EMBL" id="KAJ9587795.1"/>
    </source>
</evidence>
<keyword evidence="2" id="KW-1185">Reference proteome</keyword>